<accession>A0A6H9YTL4</accession>
<dbReference type="SUPFAM" id="SSF48452">
    <property type="entry name" value="TPR-like"/>
    <property type="match status" value="3"/>
</dbReference>
<dbReference type="SUPFAM" id="SSF52540">
    <property type="entry name" value="P-loop containing nucleoside triphosphate hydrolases"/>
    <property type="match status" value="1"/>
</dbReference>
<dbReference type="OrthoDB" id="127785at2"/>
<keyword evidence="3" id="KW-1185">Reference proteome</keyword>
<feature type="compositionally biased region" description="Basic and acidic residues" evidence="1">
    <location>
        <begin position="49"/>
        <end position="62"/>
    </location>
</feature>
<dbReference type="PANTHER" id="PTHR46082:SF6">
    <property type="entry name" value="AAA+ ATPASE DOMAIN-CONTAINING PROTEIN-RELATED"/>
    <property type="match status" value="1"/>
</dbReference>
<comment type="caution">
    <text evidence="2">The sequence shown here is derived from an EMBL/GenBank/DDBJ whole genome shotgun (WGS) entry which is preliminary data.</text>
</comment>
<dbReference type="InterPro" id="IPR011990">
    <property type="entry name" value="TPR-like_helical_dom_sf"/>
</dbReference>
<name>A0A6H9YTL4_9ACTN</name>
<dbReference type="CDD" id="cd01983">
    <property type="entry name" value="SIMIBI"/>
    <property type="match status" value="1"/>
</dbReference>
<dbReference type="Proteomes" id="UP000468735">
    <property type="component" value="Unassembled WGS sequence"/>
</dbReference>
<dbReference type="RefSeq" id="WP_151565977.1">
    <property type="nucleotide sequence ID" value="NZ_WBMT01000018.1"/>
</dbReference>
<dbReference type="Pfam" id="PF13374">
    <property type="entry name" value="TPR_10"/>
    <property type="match status" value="6"/>
</dbReference>
<dbReference type="Gene3D" id="3.40.50.300">
    <property type="entry name" value="P-loop containing nucleotide triphosphate hydrolases"/>
    <property type="match status" value="1"/>
</dbReference>
<feature type="region of interest" description="Disordered" evidence="1">
    <location>
        <begin position="49"/>
        <end position="72"/>
    </location>
</feature>
<organism evidence="2 3">
    <name type="scientific">Actinomadura rudentiformis</name>
    <dbReference type="NCBI Taxonomy" id="359158"/>
    <lineage>
        <taxon>Bacteria</taxon>
        <taxon>Bacillati</taxon>
        <taxon>Actinomycetota</taxon>
        <taxon>Actinomycetes</taxon>
        <taxon>Streptosporangiales</taxon>
        <taxon>Thermomonosporaceae</taxon>
        <taxon>Actinomadura</taxon>
    </lineage>
</organism>
<dbReference type="InterPro" id="IPR027417">
    <property type="entry name" value="P-loop_NTPase"/>
</dbReference>
<dbReference type="EMBL" id="WBMT01000018">
    <property type="protein sequence ID" value="KAB2343753.1"/>
    <property type="molecule type" value="Genomic_DNA"/>
</dbReference>
<reference evidence="2 3" key="1">
    <citation type="submission" date="2019-09" db="EMBL/GenBank/DDBJ databases">
        <title>Actinomadura physcomitrii sp. nov., a novel actinomycete isolated from moss [Physcomitrium sphaericum (Ludw) Fuernr].</title>
        <authorList>
            <person name="Zhuang X."/>
            <person name="Liu C."/>
        </authorList>
    </citation>
    <scope>NUCLEOTIDE SEQUENCE [LARGE SCALE GENOMIC DNA]</scope>
    <source>
        <strain evidence="2 3">HMC1</strain>
    </source>
</reference>
<evidence type="ECO:0000313" key="2">
    <source>
        <dbReference type="EMBL" id="KAB2343753.1"/>
    </source>
</evidence>
<dbReference type="InterPro" id="IPR053137">
    <property type="entry name" value="NLR-like"/>
</dbReference>
<evidence type="ECO:0000313" key="3">
    <source>
        <dbReference type="Proteomes" id="UP000468735"/>
    </source>
</evidence>
<dbReference type="NCBIfam" id="NF040586">
    <property type="entry name" value="FxSxx_TPR"/>
    <property type="match status" value="1"/>
</dbReference>
<evidence type="ECO:0000256" key="1">
    <source>
        <dbReference type="SAM" id="MobiDB-lite"/>
    </source>
</evidence>
<protein>
    <submittedName>
        <fullName evidence="2">Tetratricopeptide repeat protein</fullName>
    </submittedName>
</protein>
<sequence>MVVTGAVLATGGTALGAVLGGVGGAAIGGACGLLAPVLMDLAVRLAEPPRTRRTEDDARSAAEARGSPFRQGTGILPAPIGLMEHPLRGREAITRDLLAAASERRESLHVVTGMGGVGKTAVAIEVARRFRDEGRRVWWLTANDHTEIETEMLELARALGASRGQVEGARRAERNPMDLVWAVLESVSNWVLVLNNIDDPTVLARSGHQLAEGNGWLRPSSKGFVLVTSRQRDRTIWGGATRVHDLDVVSALAAQEILLDLAPNTSDPEVALTVAARLGFLPLALRLAGMYLADPLTSAKTFREYLDELERHFSELMKDVGGAGREDRRRAVITTWELSLESLTERGLPFARELLGLLACYAPTSPLPLDVLDPAVIAEHGVVPNDTPEQAVRAALRGLVSLGLITISHRSHHADWPHEALTMHPLVAETQRRRTGRALGTADAVRSAAVALFAQATSRLEPKHAGDWPRWLVLAPHVRALLGQLGTSAELTREAIQVSNRVCDALNESGHYSSAHMLSQMSVEACRAALSEENEQVLVCRHLLARSLLNLGKAQAAEQAFRSLLALRRRLLGDDHSHTLATRHGLARALLSDWKLAGAETEFREVLDARRRLLGEDHPHTIATRHYLAWALLRRWELPTAESEFRTVLQARHRLLGDDHPHTLETQHGLAWVLLRKWELPAAEAEWLQVLDKRRAILGEQHPDTLDTRHGLARLLLRRGRLAIATEELHTLLDASRSSLGDQHPHTLDVRHNLARTLLERGAIAEAEHELRTILPARRELLGDSHPHTLATRHALARVAFERGELEDAEAELRRLVHERSAVLGADHPDVLDSRHELARAILARGDRTTAEAEFRAVLQARQRSLGARHPDTIATLRSIELAAGNPRWRRWIRREQ</sequence>
<dbReference type="Pfam" id="PF13424">
    <property type="entry name" value="TPR_12"/>
    <property type="match status" value="1"/>
</dbReference>
<dbReference type="Gene3D" id="1.25.40.10">
    <property type="entry name" value="Tetratricopeptide repeat domain"/>
    <property type="match status" value="2"/>
</dbReference>
<dbReference type="PANTHER" id="PTHR46082">
    <property type="entry name" value="ATP/GTP-BINDING PROTEIN-RELATED"/>
    <property type="match status" value="1"/>
</dbReference>
<proteinExistence type="predicted"/>
<gene>
    <name evidence="2" type="ORF">F8566_34130</name>
</gene>
<dbReference type="AlphaFoldDB" id="A0A6H9YTL4"/>